<dbReference type="AlphaFoldDB" id="A0A5C7VN62"/>
<evidence type="ECO:0000259" key="2">
    <source>
        <dbReference type="Pfam" id="PF25023"/>
    </source>
</evidence>
<dbReference type="PRINTS" id="PR00394">
    <property type="entry name" value="RHSPROTEIN"/>
</dbReference>
<keyword evidence="1" id="KW-0677">Repeat</keyword>
<accession>A0A5C7VN62</accession>
<dbReference type="PANTHER" id="PTHR32305:SF15">
    <property type="entry name" value="PROTEIN RHSA-RELATED"/>
    <property type="match status" value="1"/>
</dbReference>
<evidence type="ECO:0000313" key="3">
    <source>
        <dbReference type="EMBL" id="TXI27047.1"/>
    </source>
</evidence>
<comment type="caution">
    <text evidence="3">The sequence shown here is derived from an EMBL/GenBank/DDBJ whole genome shotgun (WGS) entry which is preliminary data.</text>
</comment>
<dbReference type="NCBIfam" id="TIGR03696">
    <property type="entry name" value="Rhs_assc_core"/>
    <property type="match status" value="1"/>
</dbReference>
<sequence length="286" mass="31994">MTYDPASRITQTTDTNPLYNRSYDYDALDRLVSQSDNSGFKLWGYDANSNRTQAQFGGTLYPYAIAGTSNRLTNVAGPVAKNYTYNAAGYPLGDGTATFTWNAAGKLVATVKSAKTHTYKYNALDQRIIKNGPLSPKFLFFYDPDGQLIGEYRDNASTTTLTEDWLVRQETVWLGNIPVAVITKPAATSPIQVHYIHADHLNTPRVIVSQSNTLVWRLDNTHAFGANLPNEDPDGNGQLFEYHPRFPGQYFDKETGLHYNYFRYYEPETGRYISPDPIGLAGGMNI</sequence>
<reference evidence="3 4" key="1">
    <citation type="submission" date="2018-09" db="EMBL/GenBank/DDBJ databases">
        <title>Metagenome Assembled Genomes from an Advanced Water Purification Facility.</title>
        <authorList>
            <person name="Stamps B.W."/>
            <person name="Spear J.R."/>
        </authorList>
    </citation>
    <scope>NUCLEOTIDE SEQUENCE [LARGE SCALE GENOMIC DNA]</scope>
    <source>
        <strain evidence="3">Bin_54_1</strain>
    </source>
</reference>
<dbReference type="Proteomes" id="UP000321055">
    <property type="component" value="Unassembled WGS sequence"/>
</dbReference>
<name>A0A5C7VN62_9PROT</name>
<dbReference type="InterPro" id="IPR056823">
    <property type="entry name" value="TEN-like_YD-shell"/>
</dbReference>
<dbReference type="Pfam" id="PF25023">
    <property type="entry name" value="TEN_YD-shell"/>
    <property type="match status" value="1"/>
</dbReference>
<gene>
    <name evidence="3" type="ORF">E6Q60_10785</name>
</gene>
<dbReference type="InterPro" id="IPR022385">
    <property type="entry name" value="Rhs_assc_core"/>
</dbReference>
<organism evidence="3 4">
    <name type="scientific">Nitrosomonas oligotropha</name>
    <dbReference type="NCBI Taxonomy" id="42354"/>
    <lineage>
        <taxon>Bacteria</taxon>
        <taxon>Pseudomonadati</taxon>
        <taxon>Pseudomonadota</taxon>
        <taxon>Betaproteobacteria</taxon>
        <taxon>Nitrosomonadales</taxon>
        <taxon>Nitrosomonadaceae</taxon>
        <taxon>Nitrosomonas</taxon>
    </lineage>
</organism>
<dbReference type="InterPro" id="IPR050708">
    <property type="entry name" value="T6SS_VgrG/RHS"/>
</dbReference>
<evidence type="ECO:0000313" key="4">
    <source>
        <dbReference type="Proteomes" id="UP000321055"/>
    </source>
</evidence>
<dbReference type="Gene3D" id="2.180.10.10">
    <property type="entry name" value="RHS repeat-associated core"/>
    <property type="match status" value="1"/>
</dbReference>
<proteinExistence type="predicted"/>
<dbReference type="PANTHER" id="PTHR32305">
    <property type="match status" value="1"/>
</dbReference>
<feature type="domain" description="Teneurin-like YD-shell" evidence="2">
    <location>
        <begin position="1"/>
        <end position="276"/>
    </location>
</feature>
<dbReference type="EMBL" id="SSFX01000086">
    <property type="protein sequence ID" value="TXI27047.1"/>
    <property type="molecule type" value="Genomic_DNA"/>
</dbReference>
<evidence type="ECO:0000256" key="1">
    <source>
        <dbReference type="ARBA" id="ARBA00022737"/>
    </source>
</evidence>
<protein>
    <submittedName>
        <fullName evidence="3">RHS repeat protein</fullName>
    </submittedName>
</protein>